<comment type="caution">
    <text evidence="1">The sequence shown here is derived from an EMBL/GenBank/DDBJ whole genome shotgun (WGS) entry which is preliminary data.</text>
</comment>
<evidence type="ECO:0000313" key="1">
    <source>
        <dbReference type="EMBL" id="GBM50982.1"/>
    </source>
</evidence>
<name>A0A4Y2GAY6_ARAVE</name>
<keyword evidence="2" id="KW-1185">Reference proteome</keyword>
<sequence>MRFLRARLHKIEGEYKFKLVYAKRDGWDNTCQQVTEKEPFGVHFDVAKTPDRRHFQLSAVKKQDGSITNTIEEAFQELLGFHFPTDDHRDTPHQDNIHRSCRDPPSTPDDLPFSLAEVEAAVKNINSKKAPGPDGLFGDVVKEAFHSNKTYFHSFFNECLAKGYFPRRWRIANLVLFNKIRTQRPLDPFACWMQWVKFWIN</sequence>
<reference evidence="1 2" key="1">
    <citation type="journal article" date="2019" name="Sci. Rep.">
        <title>Orb-weaving spider Araneus ventricosus genome elucidates the spidroin gene catalogue.</title>
        <authorList>
            <person name="Kono N."/>
            <person name="Nakamura H."/>
            <person name="Ohtoshi R."/>
            <person name="Moran D.A.P."/>
            <person name="Shinohara A."/>
            <person name="Yoshida Y."/>
            <person name="Fujiwara M."/>
            <person name="Mori M."/>
            <person name="Tomita M."/>
            <person name="Arakawa K."/>
        </authorList>
    </citation>
    <scope>NUCLEOTIDE SEQUENCE [LARGE SCALE GENOMIC DNA]</scope>
</reference>
<dbReference type="EMBL" id="BGPR01001317">
    <property type="protein sequence ID" value="GBM50982.1"/>
    <property type="molecule type" value="Genomic_DNA"/>
</dbReference>
<evidence type="ECO:0000313" key="2">
    <source>
        <dbReference type="Proteomes" id="UP000499080"/>
    </source>
</evidence>
<organism evidence="1 2">
    <name type="scientific">Araneus ventricosus</name>
    <name type="common">Orbweaver spider</name>
    <name type="synonym">Epeira ventricosa</name>
    <dbReference type="NCBI Taxonomy" id="182803"/>
    <lineage>
        <taxon>Eukaryota</taxon>
        <taxon>Metazoa</taxon>
        <taxon>Ecdysozoa</taxon>
        <taxon>Arthropoda</taxon>
        <taxon>Chelicerata</taxon>
        <taxon>Arachnida</taxon>
        <taxon>Araneae</taxon>
        <taxon>Araneomorphae</taxon>
        <taxon>Entelegynae</taxon>
        <taxon>Araneoidea</taxon>
        <taxon>Araneidae</taxon>
        <taxon>Araneus</taxon>
    </lineage>
</organism>
<accession>A0A4Y2GAY6</accession>
<gene>
    <name evidence="1" type="ORF">AVEN_114630_1</name>
</gene>
<dbReference type="PANTHER" id="PTHR19446">
    <property type="entry name" value="REVERSE TRANSCRIPTASES"/>
    <property type="match status" value="1"/>
</dbReference>
<protein>
    <recommendedName>
        <fullName evidence="3">Retrovirus-related Pol polyprotein from type-1 retrotransposable element R1</fullName>
    </recommendedName>
</protein>
<proteinExistence type="predicted"/>
<dbReference type="OrthoDB" id="411871at2759"/>
<dbReference type="Proteomes" id="UP000499080">
    <property type="component" value="Unassembled WGS sequence"/>
</dbReference>
<evidence type="ECO:0008006" key="3">
    <source>
        <dbReference type="Google" id="ProtNLM"/>
    </source>
</evidence>
<dbReference type="AlphaFoldDB" id="A0A4Y2GAY6"/>